<keyword evidence="6" id="KW-0460">Magnesium</keyword>
<organism evidence="8 9">
    <name type="scientific">Hevea brasiliensis</name>
    <name type="common">Para rubber tree</name>
    <name type="synonym">Siphonia brasiliensis</name>
    <dbReference type="NCBI Taxonomy" id="3981"/>
    <lineage>
        <taxon>Eukaryota</taxon>
        <taxon>Viridiplantae</taxon>
        <taxon>Streptophyta</taxon>
        <taxon>Embryophyta</taxon>
        <taxon>Tracheophyta</taxon>
        <taxon>Spermatophyta</taxon>
        <taxon>Magnoliopsida</taxon>
        <taxon>eudicotyledons</taxon>
        <taxon>Gunneridae</taxon>
        <taxon>Pentapetalae</taxon>
        <taxon>rosids</taxon>
        <taxon>fabids</taxon>
        <taxon>Malpighiales</taxon>
        <taxon>Euphorbiaceae</taxon>
        <taxon>Crotonoideae</taxon>
        <taxon>Micrandreae</taxon>
        <taxon>Hevea</taxon>
    </lineage>
</organism>
<name>A0ABQ9KE43_HEVBR</name>
<sequence>MTLEFASSSDGKEAITQAANVLFMKHLKFSENGVEQEEQVFTEAQMDEALNALGLSNFLDWLNGSEIDFFSNDFTIDVIDALMQSGYKGSEPYLQNPICY</sequence>
<comment type="caution">
    <text evidence="8">The sequence shown here is derived from an EMBL/GenBank/DDBJ whole genome shotgun (WGS) entry which is preliminary data.</text>
</comment>
<evidence type="ECO:0000256" key="5">
    <source>
        <dbReference type="ARBA" id="ARBA00022679"/>
    </source>
</evidence>
<keyword evidence="9" id="KW-1185">Reference proteome</keyword>
<evidence type="ECO:0000256" key="6">
    <source>
        <dbReference type="ARBA" id="ARBA00022842"/>
    </source>
</evidence>
<dbReference type="PANTHER" id="PTHR21528">
    <property type="entry name" value="DEHYDRODOLICHYL DIPHOSPHATE SYNTHASE COMPLEX SUBUNIT NUS1"/>
    <property type="match status" value="1"/>
</dbReference>
<evidence type="ECO:0000256" key="4">
    <source>
        <dbReference type="ARBA" id="ARBA00012596"/>
    </source>
</evidence>
<dbReference type="EMBL" id="JARPOI010000018">
    <property type="protein sequence ID" value="KAJ9135538.1"/>
    <property type="molecule type" value="Genomic_DNA"/>
</dbReference>
<comment type="cofactor">
    <cofactor evidence="1">
        <name>Mg(2+)</name>
        <dbReference type="ChEBI" id="CHEBI:18420"/>
    </cofactor>
</comment>
<dbReference type="EC" id="2.5.1.87" evidence="4"/>
<comment type="pathway">
    <text evidence="2">Protein modification; protein glycosylation.</text>
</comment>
<evidence type="ECO:0000256" key="2">
    <source>
        <dbReference type="ARBA" id="ARBA00004922"/>
    </source>
</evidence>
<gene>
    <name evidence="8" type="ORF">P3X46_032713</name>
</gene>
<accession>A0ABQ9KE43</accession>
<dbReference type="InterPro" id="IPR038887">
    <property type="entry name" value="Nus1/NgBR"/>
</dbReference>
<comment type="similarity">
    <text evidence="3">Belongs to the UPP synthase family.</text>
</comment>
<dbReference type="PANTHER" id="PTHR21528:SF0">
    <property type="entry name" value="DEHYDRODOLICHYL DIPHOSPHATE SYNTHASE COMPLEX SUBUNIT NUS1"/>
    <property type="match status" value="1"/>
</dbReference>
<proteinExistence type="inferred from homology"/>
<reference evidence="8 9" key="1">
    <citation type="journal article" date="2023" name="Plant Biotechnol. J.">
        <title>Chromosome-level wild Hevea brasiliensis genome provides new tools for genomic-assisted breeding and valuable loci to elevate rubber yield.</title>
        <authorList>
            <person name="Cheng H."/>
            <person name="Song X."/>
            <person name="Hu Y."/>
            <person name="Wu T."/>
            <person name="Yang Q."/>
            <person name="An Z."/>
            <person name="Feng S."/>
            <person name="Deng Z."/>
            <person name="Wu W."/>
            <person name="Zeng X."/>
            <person name="Tu M."/>
            <person name="Wang X."/>
            <person name="Huang H."/>
        </authorList>
    </citation>
    <scope>NUCLEOTIDE SEQUENCE [LARGE SCALE GENOMIC DNA]</scope>
    <source>
        <strain evidence="8">MT/VB/25A 57/8</strain>
    </source>
</reference>
<evidence type="ECO:0000256" key="3">
    <source>
        <dbReference type="ARBA" id="ARBA00005432"/>
    </source>
</evidence>
<comment type="catalytic activity">
    <reaction evidence="7">
        <text>n isopentenyl diphosphate + (2E,6E)-farnesyl diphosphate = a di-trans,poly-cis-polyprenyl diphosphate + n diphosphate</text>
        <dbReference type="Rhea" id="RHEA:53008"/>
        <dbReference type="Rhea" id="RHEA-COMP:19494"/>
        <dbReference type="ChEBI" id="CHEBI:33019"/>
        <dbReference type="ChEBI" id="CHEBI:128769"/>
        <dbReference type="ChEBI" id="CHEBI:136960"/>
        <dbReference type="ChEBI" id="CHEBI:175763"/>
        <dbReference type="EC" id="2.5.1.87"/>
    </reaction>
</comment>
<evidence type="ECO:0000256" key="7">
    <source>
        <dbReference type="ARBA" id="ARBA00047353"/>
    </source>
</evidence>
<evidence type="ECO:0000313" key="8">
    <source>
        <dbReference type="EMBL" id="KAJ9135538.1"/>
    </source>
</evidence>
<evidence type="ECO:0000256" key="1">
    <source>
        <dbReference type="ARBA" id="ARBA00001946"/>
    </source>
</evidence>
<dbReference type="Proteomes" id="UP001174677">
    <property type="component" value="Chromosome 18"/>
</dbReference>
<evidence type="ECO:0000313" key="9">
    <source>
        <dbReference type="Proteomes" id="UP001174677"/>
    </source>
</evidence>
<keyword evidence="5" id="KW-0808">Transferase</keyword>
<protein>
    <recommendedName>
        <fullName evidence="4">ditrans,polycis-polyprenyl diphosphate synthase [(2E,6E)-farnesyldiphosphate specific]</fullName>
        <ecNumber evidence="4">2.5.1.87</ecNumber>
    </recommendedName>
</protein>